<evidence type="ECO:0000259" key="2">
    <source>
        <dbReference type="Pfam" id="PF06580"/>
    </source>
</evidence>
<keyword evidence="1" id="KW-1133">Transmembrane helix</keyword>
<dbReference type="Proteomes" id="UP001059209">
    <property type="component" value="Chromosome"/>
</dbReference>
<keyword evidence="3" id="KW-0418">Kinase</keyword>
<keyword evidence="4" id="KW-1185">Reference proteome</keyword>
<reference evidence="3" key="1">
    <citation type="submission" date="2022-09" db="EMBL/GenBank/DDBJ databases">
        <title>Maribacter litopenaei sp. nov., isolated from the intestinal tract of the Pacific White Shrimp, Litopenaeus vannamei.</title>
        <authorList>
            <person name="Kim S.Y."/>
            <person name="Hwang C.Y."/>
        </authorList>
    </citation>
    <scope>NUCLEOTIDE SEQUENCE</scope>
    <source>
        <strain evidence="3">HL-LV01</strain>
    </source>
</reference>
<keyword evidence="1" id="KW-0472">Membrane</keyword>
<dbReference type="InterPro" id="IPR036890">
    <property type="entry name" value="HATPase_C_sf"/>
</dbReference>
<keyword evidence="3" id="KW-0808">Transferase</keyword>
<feature type="transmembrane region" description="Helical" evidence="1">
    <location>
        <begin position="20"/>
        <end position="43"/>
    </location>
</feature>
<sequence length="293" mass="33777">MIYLRRKYPAFSDDFKRIVLFFLAITCTVVLVDFIGGTLLSLIPGFSYNYPESRIKVLLPIILITIMTMAIYEAIYYNIRLRKSIRQEERSKQAIVQAQLDVLRNQAQPHFFFNTLNTLRDIIDQNPKEDAKEFVDKLSEMYRFLLEAGNANLISLRDELKFAKAYIHIQSERFGTNMIVNWDIPETSLELMIVPMSLQLLLENAIKHNVISKAKPLQIDVVVKDNKLTVENKKQPKSTQLPSTKLGLANIQKRYALISDTSVEINTEGNRFSVTLPLITLSEQMISHENSNY</sequence>
<feature type="domain" description="Signal transduction histidine kinase internal region" evidence="2">
    <location>
        <begin position="98"/>
        <end position="177"/>
    </location>
</feature>
<protein>
    <submittedName>
        <fullName evidence="3">Histidine kinase</fullName>
    </submittedName>
</protein>
<keyword evidence="1" id="KW-0812">Transmembrane</keyword>
<dbReference type="EMBL" id="CP104205">
    <property type="protein sequence ID" value="UWX55892.1"/>
    <property type="molecule type" value="Genomic_DNA"/>
</dbReference>
<dbReference type="GO" id="GO:0016301">
    <property type="term" value="F:kinase activity"/>
    <property type="evidence" value="ECO:0007669"/>
    <property type="project" value="UniProtKB-KW"/>
</dbReference>
<evidence type="ECO:0000313" key="3">
    <source>
        <dbReference type="EMBL" id="UWX55892.1"/>
    </source>
</evidence>
<dbReference type="Pfam" id="PF06580">
    <property type="entry name" value="His_kinase"/>
    <property type="match status" value="1"/>
</dbReference>
<dbReference type="PANTHER" id="PTHR34220">
    <property type="entry name" value="SENSOR HISTIDINE KINASE YPDA"/>
    <property type="match status" value="1"/>
</dbReference>
<evidence type="ECO:0000313" key="4">
    <source>
        <dbReference type="Proteomes" id="UP001059209"/>
    </source>
</evidence>
<dbReference type="RefSeq" id="WP_260574399.1">
    <property type="nucleotide sequence ID" value="NZ_CP104205.1"/>
</dbReference>
<dbReference type="Gene3D" id="3.30.565.10">
    <property type="entry name" value="Histidine kinase-like ATPase, C-terminal domain"/>
    <property type="match status" value="1"/>
</dbReference>
<name>A0ABY5YC48_9FLAO</name>
<gene>
    <name evidence="3" type="ORF">NYZ99_05770</name>
</gene>
<dbReference type="InterPro" id="IPR050640">
    <property type="entry name" value="Bact_2-comp_sensor_kinase"/>
</dbReference>
<feature type="transmembrane region" description="Helical" evidence="1">
    <location>
        <begin position="55"/>
        <end position="77"/>
    </location>
</feature>
<dbReference type="PANTHER" id="PTHR34220:SF7">
    <property type="entry name" value="SENSOR HISTIDINE KINASE YPDA"/>
    <property type="match status" value="1"/>
</dbReference>
<accession>A0ABY5YC48</accession>
<organism evidence="3 4">
    <name type="scientific">Maribacter litopenaei</name>
    <dbReference type="NCBI Taxonomy" id="2976127"/>
    <lineage>
        <taxon>Bacteria</taxon>
        <taxon>Pseudomonadati</taxon>
        <taxon>Bacteroidota</taxon>
        <taxon>Flavobacteriia</taxon>
        <taxon>Flavobacteriales</taxon>
        <taxon>Flavobacteriaceae</taxon>
        <taxon>Maribacter</taxon>
    </lineage>
</organism>
<proteinExistence type="predicted"/>
<dbReference type="InterPro" id="IPR010559">
    <property type="entry name" value="Sig_transdc_His_kin_internal"/>
</dbReference>
<evidence type="ECO:0000256" key="1">
    <source>
        <dbReference type="SAM" id="Phobius"/>
    </source>
</evidence>